<dbReference type="Proteomes" id="UP001221142">
    <property type="component" value="Unassembled WGS sequence"/>
</dbReference>
<evidence type="ECO:0000313" key="2">
    <source>
        <dbReference type="Proteomes" id="UP001221142"/>
    </source>
</evidence>
<sequence>MSQPLPLSVCNPWPELWMKPAFSMPPTSDVTCLSYSPNAFLVDVSVACIVGVVVL</sequence>
<protein>
    <submittedName>
        <fullName evidence="1">Uncharacterized protein</fullName>
    </submittedName>
</protein>
<organism evidence="1 2">
    <name type="scientific">Roridomyces roridus</name>
    <dbReference type="NCBI Taxonomy" id="1738132"/>
    <lineage>
        <taxon>Eukaryota</taxon>
        <taxon>Fungi</taxon>
        <taxon>Dikarya</taxon>
        <taxon>Basidiomycota</taxon>
        <taxon>Agaricomycotina</taxon>
        <taxon>Agaricomycetes</taxon>
        <taxon>Agaricomycetidae</taxon>
        <taxon>Agaricales</taxon>
        <taxon>Marasmiineae</taxon>
        <taxon>Mycenaceae</taxon>
        <taxon>Roridomyces</taxon>
    </lineage>
</organism>
<reference evidence="1" key="1">
    <citation type="submission" date="2023-03" db="EMBL/GenBank/DDBJ databases">
        <title>Massive genome expansion in bonnet fungi (Mycena s.s.) driven by repeated elements and novel gene families across ecological guilds.</title>
        <authorList>
            <consortium name="Lawrence Berkeley National Laboratory"/>
            <person name="Harder C.B."/>
            <person name="Miyauchi S."/>
            <person name="Viragh M."/>
            <person name="Kuo A."/>
            <person name="Thoen E."/>
            <person name="Andreopoulos B."/>
            <person name="Lu D."/>
            <person name="Skrede I."/>
            <person name="Drula E."/>
            <person name="Henrissat B."/>
            <person name="Morin E."/>
            <person name="Kohler A."/>
            <person name="Barry K."/>
            <person name="LaButti K."/>
            <person name="Morin E."/>
            <person name="Salamov A."/>
            <person name="Lipzen A."/>
            <person name="Mereny Z."/>
            <person name="Hegedus B."/>
            <person name="Baldrian P."/>
            <person name="Stursova M."/>
            <person name="Weitz H."/>
            <person name="Taylor A."/>
            <person name="Grigoriev I.V."/>
            <person name="Nagy L.G."/>
            <person name="Martin F."/>
            <person name="Kauserud H."/>
        </authorList>
    </citation>
    <scope>NUCLEOTIDE SEQUENCE</scope>
    <source>
        <strain evidence="1">9284</strain>
    </source>
</reference>
<accession>A0AAD7FLX2</accession>
<comment type="caution">
    <text evidence="1">The sequence shown here is derived from an EMBL/GenBank/DDBJ whole genome shotgun (WGS) entry which is preliminary data.</text>
</comment>
<keyword evidence="2" id="KW-1185">Reference proteome</keyword>
<dbReference type="EMBL" id="JARKIF010000011">
    <property type="protein sequence ID" value="KAJ7627413.1"/>
    <property type="molecule type" value="Genomic_DNA"/>
</dbReference>
<dbReference type="AlphaFoldDB" id="A0AAD7FLX2"/>
<proteinExistence type="predicted"/>
<gene>
    <name evidence="1" type="ORF">FB45DRAFT_1029758</name>
</gene>
<evidence type="ECO:0000313" key="1">
    <source>
        <dbReference type="EMBL" id="KAJ7627413.1"/>
    </source>
</evidence>
<name>A0AAD7FLX2_9AGAR</name>